<evidence type="ECO:0000256" key="5">
    <source>
        <dbReference type="ARBA" id="ARBA00023251"/>
    </source>
</evidence>
<dbReference type="PRINTS" id="PR00164">
    <property type="entry name" value="ABC2TRNSPORT"/>
</dbReference>
<keyword evidence="3 6" id="KW-1133">Transmembrane helix</keyword>
<dbReference type="InterPro" id="IPR051784">
    <property type="entry name" value="Nod_factor_ABC_transporter"/>
</dbReference>
<name>A0A8J3YNG6_9ACTN</name>
<proteinExistence type="inferred from homology"/>
<dbReference type="GO" id="GO:0046677">
    <property type="term" value="P:response to antibiotic"/>
    <property type="evidence" value="ECO:0007669"/>
    <property type="project" value="UniProtKB-KW"/>
</dbReference>
<evidence type="ECO:0000313" key="9">
    <source>
        <dbReference type="Proteomes" id="UP000619260"/>
    </source>
</evidence>
<dbReference type="InterPro" id="IPR013525">
    <property type="entry name" value="ABC2_TM"/>
</dbReference>
<accession>A0A8J3YNG6</accession>
<keyword evidence="5" id="KW-0046">Antibiotic resistance</keyword>
<comment type="subcellular location">
    <subcellularLocation>
        <location evidence="6">Cell membrane</location>
        <topology evidence="6">Multi-pass membrane protein</topology>
    </subcellularLocation>
    <subcellularLocation>
        <location evidence="1">Membrane</location>
        <topology evidence="1">Multi-pass membrane protein</topology>
    </subcellularLocation>
</comment>
<feature type="domain" description="ABC transmembrane type-2" evidence="7">
    <location>
        <begin position="21"/>
        <end position="251"/>
    </location>
</feature>
<gene>
    <name evidence="8" type="ORF">Val02_39710</name>
</gene>
<protein>
    <recommendedName>
        <fullName evidence="6">Transport permease protein</fullName>
    </recommendedName>
</protein>
<evidence type="ECO:0000256" key="2">
    <source>
        <dbReference type="ARBA" id="ARBA00022692"/>
    </source>
</evidence>
<evidence type="ECO:0000256" key="6">
    <source>
        <dbReference type="RuleBase" id="RU361157"/>
    </source>
</evidence>
<keyword evidence="6" id="KW-0813">Transport</keyword>
<comment type="caution">
    <text evidence="8">The sequence shown here is derived from an EMBL/GenBank/DDBJ whole genome shotgun (WGS) entry which is preliminary data.</text>
</comment>
<dbReference type="InterPro" id="IPR047817">
    <property type="entry name" value="ABC2_TM_bact-type"/>
</dbReference>
<dbReference type="EMBL" id="BOPF01000013">
    <property type="protein sequence ID" value="GIJ47085.1"/>
    <property type="molecule type" value="Genomic_DNA"/>
</dbReference>
<feature type="transmembrane region" description="Helical" evidence="6">
    <location>
        <begin position="136"/>
        <end position="157"/>
    </location>
</feature>
<sequence length="254" mass="27597">MGGTVAVLGHHLTIYRRVWRGSVFTSFLVPVLFLLGMGISVGGYVDERQGPLGVPYLDFIAPGLLMSTALQVAVSEAMWPVFDGFAWSRRYEVMRTAPVRTRDILLGHVAFVQLRALIAVAGFLLVMTLFGAVHSALAPLALPVGVLVGCATSIPIFGYSAHVKSENMFAVVMRFGVIPMTLFAGVFFEVGAMPPAARALAYVSPLWHGVELARGATLGVDTAWSWPLHVGYLLLWIAVGWPLALRQFTRRLDT</sequence>
<evidence type="ECO:0000313" key="8">
    <source>
        <dbReference type="EMBL" id="GIJ47085.1"/>
    </source>
</evidence>
<dbReference type="PIRSF" id="PIRSF006648">
    <property type="entry name" value="DrrB"/>
    <property type="match status" value="1"/>
</dbReference>
<feature type="transmembrane region" description="Helical" evidence="6">
    <location>
        <begin position="226"/>
        <end position="245"/>
    </location>
</feature>
<organism evidence="8 9">
    <name type="scientific">Virgisporangium aliadipatigenens</name>
    <dbReference type="NCBI Taxonomy" id="741659"/>
    <lineage>
        <taxon>Bacteria</taxon>
        <taxon>Bacillati</taxon>
        <taxon>Actinomycetota</taxon>
        <taxon>Actinomycetes</taxon>
        <taxon>Micromonosporales</taxon>
        <taxon>Micromonosporaceae</taxon>
        <taxon>Virgisporangium</taxon>
    </lineage>
</organism>
<dbReference type="Proteomes" id="UP000619260">
    <property type="component" value="Unassembled WGS sequence"/>
</dbReference>
<evidence type="ECO:0000256" key="1">
    <source>
        <dbReference type="ARBA" id="ARBA00004141"/>
    </source>
</evidence>
<dbReference type="GO" id="GO:0043190">
    <property type="term" value="C:ATP-binding cassette (ABC) transporter complex"/>
    <property type="evidence" value="ECO:0007669"/>
    <property type="project" value="InterPro"/>
</dbReference>
<evidence type="ECO:0000256" key="3">
    <source>
        <dbReference type="ARBA" id="ARBA00022989"/>
    </source>
</evidence>
<keyword evidence="9" id="KW-1185">Reference proteome</keyword>
<keyword evidence="6" id="KW-1003">Cell membrane</keyword>
<dbReference type="GO" id="GO:0140359">
    <property type="term" value="F:ABC-type transporter activity"/>
    <property type="evidence" value="ECO:0007669"/>
    <property type="project" value="InterPro"/>
</dbReference>
<dbReference type="Pfam" id="PF01061">
    <property type="entry name" value="ABC2_membrane"/>
    <property type="match status" value="1"/>
</dbReference>
<evidence type="ECO:0000256" key="4">
    <source>
        <dbReference type="ARBA" id="ARBA00023136"/>
    </source>
</evidence>
<evidence type="ECO:0000259" key="7">
    <source>
        <dbReference type="PROSITE" id="PS51012"/>
    </source>
</evidence>
<dbReference type="RefSeq" id="WP_203900600.1">
    <property type="nucleotide sequence ID" value="NZ_BOPF01000013.1"/>
</dbReference>
<dbReference type="InterPro" id="IPR000412">
    <property type="entry name" value="ABC_2_transport"/>
</dbReference>
<feature type="transmembrane region" description="Helical" evidence="6">
    <location>
        <begin position="21"/>
        <end position="39"/>
    </location>
</feature>
<keyword evidence="4 6" id="KW-0472">Membrane</keyword>
<feature type="transmembrane region" description="Helical" evidence="6">
    <location>
        <begin position="169"/>
        <end position="188"/>
    </location>
</feature>
<dbReference type="PANTHER" id="PTHR43229">
    <property type="entry name" value="NODULATION PROTEIN J"/>
    <property type="match status" value="1"/>
</dbReference>
<comment type="similarity">
    <text evidence="6">Belongs to the ABC-2 integral membrane protein family.</text>
</comment>
<feature type="transmembrane region" description="Helical" evidence="6">
    <location>
        <begin position="103"/>
        <end position="130"/>
    </location>
</feature>
<keyword evidence="2 6" id="KW-0812">Transmembrane</keyword>
<reference evidence="8" key="1">
    <citation type="submission" date="2021-01" db="EMBL/GenBank/DDBJ databases">
        <title>Whole genome shotgun sequence of Virgisporangium aliadipatigenens NBRC 105644.</title>
        <authorList>
            <person name="Komaki H."/>
            <person name="Tamura T."/>
        </authorList>
    </citation>
    <scope>NUCLEOTIDE SEQUENCE</scope>
    <source>
        <strain evidence="8">NBRC 105644</strain>
    </source>
</reference>
<dbReference type="PROSITE" id="PS51012">
    <property type="entry name" value="ABC_TM2"/>
    <property type="match status" value="1"/>
</dbReference>
<feature type="transmembrane region" description="Helical" evidence="6">
    <location>
        <begin position="59"/>
        <end position="82"/>
    </location>
</feature>
<dbReference type="AlphaFoldDB" id="A0A8J3YNG6"/>
<dbReference type="PANTHER" id="PTHR43229:SF2">
    <property type="entry name" value="NODULATION PROTEIN J"/>
    <property type="match status" value="1"/>
</dbReference>